<dbReference type="RefSeq" id="WP_338363365.1">
    <property type="nucleotide sequence ID" value="NZ_CAWVOK010000003.1"/>
</dbReference>
<feature type="binding site" evidence="1">
    <location>
        <begin position="92"/>
        <end position="94"/>
    </location>
    <ligand>
        <name>FAD</name>
        <dbReference type="ChEBI" id="CHEBI:57692"/>
        <note>ligand shared between neighboring subunits</note>
    </ligand>
</feature>
<gene>
    <name evidence="1 2" type="primary">thyX</name>
    <name evidence="2" type="ORF">CAXC1_120055</name>
</gene>
<keyword evidence="1 2" id="KW-0489">Methyltransferase</keyword>
<comment type="subunit">
    <text evidence="1">Homotetramer.</text>
</comment>
<feature type="binding site" evidence="1">
    <location>
        <position position="69"/>
    </location>
    <ligand>
        <name>FAD</name>
        <dbReference type="ChEBI" id="CHEBI:57692"/>
        <note>ligand shared between neighboring subunits</note>
    </ligand>
</feature>
<comment type="catalytic activity">
    <reaction evidence="1">
        <text>dUMP + (6R)-5,10-methylene-5,6,7,8-tetrahydrofolate + NADPH + H(+) = dTMP + (6S)-5,6,7,8-tetrahydrofolate + NADP(+)</text>
        <dbReference type="Rhea" id="RHEA:29043"/>
        <dbReference type="ChEBI" id="CHEBI:15378"/>
        <dbReference type="ChEBI" id="CHEBI:15636"/>
        <dbReference type="ChEBI" id="CHEBI:57453"/>
        <dbReference type="ChEBI" id="CHEBI:57783"/>
        <dbReference type="ChEBI" id="CHEBI:58349"/>
        <dbReference type="ChEBI" id="CHEBI:63528"/>
        <dbReference type="ChEBI" id="CHEBI:246422"/>
        <dbReference type="EC" id="2.1.1.148"/>
    </reaction>
</comment>
<keyword evidence="1" id="KW-0274">FAD</keyword>
<comment type="function">
    <text evidence="1">Catalyzes the reductive methylation of 2'-deoxyuridine-5'-monophosphate (dUMP) to 2'-deoxythymidine-5'-monophosphate (dTMP) while utilizing 5,10-methylenetetrahydrofolate (mTHF) as the methyl donor, and NADPH and FADH(2) as the reductant.</text>
</comment>
<feature type="active site" description="Involved in ionization of N3 of dUMP, leading to its activation" evidence="1">
    <location>
        <position position="199"/>
    </location>
</feature>
<dbReference type="EMBL" id="CAWVOK010000003">
    <property type="protein sequence ID" value="CAK8162373.1"/>
    <property type="molecule type" value="Genomic_DNA"/>
</dbReference>
<reference evidence="2 3" key="1">
    <citation type="submission" date="2024-01" db="EMBL/GenBank/DDBJ databases">
        <authorList>
            <person name="Kunselman E."/>
        </authorList>
    </citation>
    <scope>NUCLEOTIDE SEQUENCE [LARGE SCALE GENOMIC DNA]</scope>
    <source>
        <strain evidence="2">2 abalone samples</strain>
    </source>
</reference>
<evidence type="ECO:0000256" key="1">
    <source>
        <dbReference type="HAMAP-Rule" id="MF_01408"/>
    </source>
</evidence>
<comment type="caution">
    <text evidence="1">Lacks conserved residue(s) required for the propagation of feature annotation.</text>
</comment>
<keyword evidence="1 2" id="KW-0808">Transferase</keyword>
<comment type="caution">
    <text evidence="2">The sequence shown here is derived from an EMBL/GenBank/DDBJ whole genome shotgun (WGS) entry which is preliminary data.</text>
</comment>
<keyword evidence="1" id="KW-0545">Nucleotide biosynthesis</keyword>
<feature type="binding site" description="in other chain" evidence="1">
    <location>
        <position position="172"/>
    </location>
    <ligand>
        <name>dUMP</name>
        <dbReference type="ChEBI" id="CHEBI:246422"/>
        <note>ligand shared between dimeric partners</note>
    </ligand>
</feature>
<dbReference type="PROSITE" id="PS51331">
    <property type="entry name" value="THYX"/>
    <property type="match status" value="1"/>
</dbReference>
<keyword evidence="1" id="KW-0285">Flavoprotein</keyword>
<organism evidence="2 3">
    <name type="scientific">Candidatus Xenohaliotis californiensis</name>
    <dbReference type="NCBI Taxonomy" id="84677"/>
    <lineage>
        <taxon>Bacteria</taxon>
        <taxon>Pseudomonadati</taxon>
        <taxon>Pseudomonadota</taxon>
        <taxon>Alphaproteobacteria</taxon>
        <taxon>Rickettsiales</taxon>
        <taxon>Anaplasmataceae</taxon>
        <taxon>Candidatus Xenohaliotis</taxon>
    </lineage>
</organism>
<keyword evidence="3" id="KW-1185">Reference proteome</keyword>
<dbReference type="GO" id="GO:0032259">
    <property type="term" value="P:methylation"/>
    <property type="evidence" value="ECO:0007669"/>
    <property type="project" value="UniProtKB-KW"/>
</dbReference>
<dbReference type="GO" id="GO:0050797">
    <property type="term" value="F:thymidylate synthase (FAD) activity"/>
    <property type="evidence" value="ECO:0007669"/>
    <property type="project" value="UniProtKB-EC"/>
</dbReference>
<evidence type="ECO:0000313" key="2">
    <source>
        <dbReference type="EMBL" id="CAK8162373.1"/>
    </source>
</evidence>
<evidence type="ECO:0000313" key="3">
    <source>
        <dbReference type="Proteomes" id="UP001314181"/>
    </source>
</evidence>
<comment type="cofactor">
    <cofactor evidence="1">
        <name>FAD</name>
        <dbReference type="ChEBI" id="CHEBI:57692"/>
    </cofactor>
    <text evidence="1">Binds 4 FAD per tetramer. Each FAD binding site is formed by three monomers.</text>
</comment>
<dbReference type="Pfam" id="PF02511">
    <property type="entry name" value="Thy1"/>
    <property type="match status" value="1"/>
</dbReference>
<dbReference type="EC" id="2.1.1.148" evidence="1"/>
<dbReference type="Proteomes" id="UP001314181">
    <property type="component" value="Unassembled WGS sequence"/>
</dbReference>
<dbReference type="PANTHER" id="PTHR34934:SF1">
    <property type="entry name" value="FLAVIN-DEPENDENT THYMIDYLATE SYNTHASE"/>
    <property type="match status" value="1"/>
</dbReference>
<dbReference type="NCBIfam" id="TIGR02170">
    <property type="entry name" value="thyX"/>
    <property type="match status" value="1"/>
</dbReference>
<feature type="binding site" evidence="1">
    <location>
        <position position="100"/>
    </location>
    <ligand>
        <name>FAD</name>
        <dbReference type="ChEBI" id="CHEBI:57692"/>
        <note>ligand shared between neighboring subunits</note>
    </ligand>
</feature>
<feature type="binding site" description="in other chain" evidence="1">
    <location>
        <begin position="100"/>
        <end position="104"/>
    </location>
    <ligand>
        <name>dUMP</name>
        <dbReference type="ChEBI" id="CHEBI:246422"/>
        <note>ligand shared between dimeric partners</note>
    </ligand>
</feature>
<proteinExistence type="inferred from homology"/>
<sequence>MSRVCVEAMDNLLDKSFPVLDHGFVRVVDYMGNDTSIVQAARVSYGSGTKQINKDKALINFLMRHQHTSPFEMCEIKLHVKLPIFVARQWVRHRTANVNEYSARYSVLDNEFFVPEPNDIGKQASSNLQCREGSMSAEKASWALDIINEDAKRSYESYQKMLDNGVPRELARIGLGLNFYTQWYWKIDLHNLLRFLRLRLGQGAQSEIRNYANVITNIVKKWVPMTYDAFENYQLQSVTISAKELCLLRDLLKNKNIDFEKLGMSTGEINEFKKRFEINVPAL</sequence>
<dbReference type="InterPro" id="IPR036098">
    <property type="entry name" value="Thymidylate_synthase_ThyX_sf"/>
</dbReference>
<feature type="binding site" evidence="1">
    <location>
        <begin position="188"/>
        <end position="190"/>
    </location>
    <ligand>
        <name>FAD</name>
        <dbReference type="ChEBI" id="CHEBI:57692"/>
        <note>ligand shared between neighboring subunits</note>
    </ligand>
</feature>
<comment type="pathway">
    <text evidence="1">Pyrimidine metabolism; dTTP biosynthesis.</text>
</comment>
<name>A0ABP0ERN6_9RICK</name>
<accession>A0ABP0ERN6</accession>
<dbReference type="HAMAP" id="MF_01408">
    <property type="entry name" value="ThyX"/>
    <property type="match status" value="1"/>
</dbReference>
<protein>
    <recommendedName>
        <fullName evidence="1">Flavin-dependent thymidylate synthase</fullName>
        <shortName evidence="1">FDTS</shortName>
        <ecNumber evidence="1">2.1.1.148</ecNumber>
    </recommendedName>
    <alternativeName>
        <fullName evidence="1">FAD-dependent thymidylate synthase</fullName>
    </alternativeName>
    <alternativeName>
        <fullName evidence="1">Thymidylate synthase ThyX</fullName>
        <shortName evidence="1">TS</shortName>
        <shortName evidence="1">TSase</shortName>
    </alternativeName>
</protein>
<comment type="similarity">
    <text evidence="1">Belongs to the thymidylate synthase ThyX family.</text>
</comment>
<feature type="binding site" evidence="1">
    <location>
        <position position="199"/>
    </location>
    <ligand>
        <name>dUMP</name>
        <dbReference type="ChEBI" id="CHEBI:246422"/>
        <note>ligand shared between dimeric partners</note>
    </ligand>
</feature>
<dbReference type="InterPro" id="IPR003669">
    <property type="entry name" value="Thymidylate_synthase_ThyX"/>
</dbReference>
<dbReference type="Gene3D" id="3.30.1360.170">
    <property type="match status" value="1"/>
</dbReference>
<dbReference type="PANTHER" id="PTHR34934">
    <property type="entry name" value="FLAVIN-DEPENDENT THYMIDYLATE SYNTHASE"/>
    <property type="match status" value="1"/>
</dbReference>
<dbReference type="SUPFAM" id="SSF69796">
    <property type="entry name" value="Thymidylate synthase-complementing protein Thy1"/>
    <property type="match status" value="1"/>
</dbReference>
<keyword evidence="1" id="KW-0521">NADP</keyword>
<dbReference type="CDD" id="cd20175">
    <property type="entry name" value="ThyX"/>
    <property type="match status" value="1"/>
</dbReference>
<feature type="binding site" evidence="1">
    <location>
        <begin position="89"/>
        <end position="92"/>
    </location>
    <ligand>
        <name>dUMP</name>
        <dbReference type="ChEBI" id="CHEBI:246422"/>
        <note>ligand shared between dimeric partners</note>
    </ligand>
</feature>